<dbReference type="GO" id="GO:0005737">
    <property type="term" value="C:cytoplasm"/>
    <property type="evidence" value="ECO:0007669"/>
    <property type="project" value="TreeGrafter"/>
</dbReference>
<comment type="caution">
    <text evidence="7">The sequence shown here is derived from an EMBL/GenBank/DDBJ whole genome shotgun (WGS) entry which is preliminary data.</text>
</comment>
<keyword evidence="2" id="KW-0808">Transferase</keyword>
<feature type="region of interest" description="Disordered" evidence="5">
    <location>
        <begin position="1"/>
        <end position="27"/>
    </location>
</feature>
<evidence type="ECO:0000256" key="4">
    <source>
        <dbReference type="ARBA" id="ARBA00023098"/>
    </source>
</evidence>
<sequence>MGMDSVEGNRTADIHISSVSSPSTSDLRAMEPKLGDLIEISRGLYKHWAIYVGNGYVSHLVPPSERVNTGTSSMKSIPDKATVKELVFLLNCEHSVTQLVPGRPYFQQERWLLLVAIMDNKTIWFLRYVSTTELLVLDYNGGPPASSLNYNGPFKRASGNGRGLRYVINSVASYLIQVLGNLYMAKEGLGGASVDIWISDEVQKRRVERLFPQYRRNDRLPIETFKGPDRPIGNLVGCRSLTEFCHEVCSRKGFRYPHTFGRALDIVRSFSKDPEGCLLQAMSSLKFFPQIRYWDEHRNIKASWNLKDFVELYKATEQPSAASRAASYLGDVCSRLDQMELTFSRNLRKYKAQGMPWLERCVARLPKEQMLTGLVFLSCVGLLMNGEFIHFERLTNLIGNLPVTQRHLQDLGILSKLLLLHNPKVWRFHESVPYKVQAVVALPASREVQRRPRTESSAEEQVEEDVEAEVELIIVLQTATVPANALTRWTEQETSFVDLSDRVPHSLAYANNIKQCRDSGIPVCTLESFKRKRRRLLAAMD</sequence>
<dbReference type="GO" id="GO:0016410">
    <property type="term" value="F:N-acyltransferase activity"/>
    <property type="evidence" value="ECO:0007669"/>
    <property type="project" value="TreeGrafter"/>
</dbReference>
<evidence type="ECO:0000256" key="1">
    <source>
        <dbReference type="ARBA" id="ARBA00007824"/>
    </source>
</evidence>
<evidence type="ECO:0000256" key="5">
    <source>
        <dbReference type="SAM" id="MobiDB-lite"/>
    </source>
</evidence>
<evidence type="ECO:0000259" key="6">
    <source>
        <dbReference type="PROSITE" id="PS51934"/>
    </source>
</evidence>
<dbReference type="PANTHER" id="PTHR13943">
    <property type="entry name" value="HRAS-LIKE SUPPRESSOR - RELATED"/>
    <property type="match status" value="1"/>
</dbReference>
<keyword evidence="8" id="KW-1185">Reference proteome</keyword>
<dbReference type="GO" id="GO:0008970">
    <property type="term" value="F:phospholipase A1 activity"/>
    <property type="evidence" value="ECO:0007669"/>
    <property type="project" value="TreeGrafter"/>
</dbReference>
<dbReference type="Proteomes" id="UP001187343">
    <property type="component" value="Unassembled WGS sequence"/>
</dbReference>
<accession>A0AA88PM62</accession>
<protein>
    <recommendedName>
        <fullName evidence="6">LRAT domain-containing protein</fullName>
    </recommendedName>
</protein>
<evidence type="ECO:0000256" key="2">
    <source>
        <dbReference type="ARBA" id="ARBA00022679"/>
    </source>
</evidence>
<dbReference type="GO" id="GO:0004623">
    <property type="term" value="F:phospholipase A2 activity"/>
    <property type="evidence" value="ECO:0007669"/>
    <property type="project" value="TreeGrafter"/>
</dbReference>
<dbReference type="Gene3D" id="3.90.1720.10">
    <property type="entry name" value="endopeptidase domain like (from Nostoc punctiforme)"/>
    <property type="match status" value="1"/>
</dbReference>
<feature type="domain" description="LRAT" evidence="6">
    <location>
        <begin position="37"/>
        <end position="84"/>
    </location>
</feature>
<comment type="similarity">
    <text evidence="1">Belongs to the H-rev107 family.</text>
</comment>
<dbReference type="InterPro" id="IPR051496">
    <property type="entry name" value="H-rev107_PLA/AT"/>
</dbReference>
<dbReference type="InterPro" id="IPR007053">
    <property type="entry name" value="LRAT_dom"/>
</dbReference>
<evidence type="ECO:0000313" key="7">
    <source>
        <dbReference type="EMBL" id="KAK2887801.1"/>
    </source>
</evidence>
<keyword evidence="4" id="KW-0443">Lipid metabolism</keyword>
<reference evidence="7" key="1">
    <citation type="submission" date="2023-08" db="EMBL/GenBank/DDBJ databases">
        <title>Chromosome-level Genome Assembly of mud carp (Cirrhinus molitorella).</title>
        <authorList>
            <person name="Liu H."/>
        </authorList>
    </citation>
    <scope>NUCLEOTIDE SEQUENCE</scope>
    <source>
        <strain evidence="7">Prfri</strain>
        <tissue evidence="7">Muscle</tissue>
    </source>
</reference>
<dbReference type="Pfam" id="PF04970">
    <property type="entry name" value="LRAT"/>
    <property type="match status" value="1"/>
</dbReference>
<organism evidence="7 8">
    <name type="scientific">Cirrhinus molitorella</name>
    <name type="common">mud carp</name>
    <dbReference type="NCBI Taxonomy" id="172907"/>
    <lineage>
        <taxon>Eukaryota</taxon>
        <taxon>Metazoa</taxon>
        <taxon>Chordata</taxon>
        <taxon>Craniata</taxon>
        <taxon>Vertebrata</taxon>
        <taxon>Euteleostomi</taxon>
        <taxon>Actinopterygii</taxon>
        <taxon>Neopterygii</taxon>
        <taxon>Teleostei</taxon>
        <taxon>Ostariophysi</taxon>
        <taxon>Cypriniformes</taxon>
        <taxon>Cyprinidae</taxon>
        <taxon>Labeoninae</taxon>
        <taxon>Labeonini</taxon>
        <taxon>Cirrhinus</taxon>
    </lineage>
</organism>
<dbReference type="GO" id="GO:0070292">
    <property type="term" value="P:N-acylphosphatidylethanolamine metabolic process"/>
    <property type="evidence" value="ECO:0007669"/>
    <property type="project" value="TreeGrafter"/>
</dbReference>
<dbReference type="PROSITE" id="PS51934">
    <property type="entry name" value="LRAT"/>
    <property type="match status" value="1"/>
</dbReference>
<dbReference type="AlphaFoldDB" id="A0AA88PM62"/>
<evidence type="ECO:0000256" key="3">
    <source>
        <dbReference type="ARBA" id="ARBA00022801"/>
    </source>
</evidence>
<dbReference type="PANTHER" id="PTHR13943:SF31">
    <property type="entry name" value="PHOSPHOLIPASE A AND ACYLTRANSFERASE 3"/>
    <property type="match status" value="1"/>
</dbReference>
<evidence type="ECO:0000313" key="8">
    <source>
        <dbReference type="Proteomes" id="UP001187343"/>
    </source>
</evidence>
<proteinExistence type="inferred from homology"/>
<gene>
    <name evidence="7" type="ORF">Q8A67_016029</name>
</gene>
<name>A0AA88PM62_9TELE</name>
<dbReference type="EMBL" id="JAUYZG010000015">
    <property type="protein sequence ID" value="KAK2887801.1"/>
    <property type="molecule type" value="Genomic_DNA"/>
</dbReference>
<keyword evidence="3" id="KW-0378">Hydrolase</keyword>